<dbReference type="RefSeq" id="WP_154467683.1">
    <property type="nucleotide sequence ID" value="NZ_VUMI01000062.1"/>
</dbReference>
<feature type="region of interest" description="Disordered" evidence="1">
    <location>
        <begin position="411"/>
        <end position="435"/>
    </location>
</feature>
<dbReference type="EMBL" id="VUMI01000062">
    <property type="protein sequence ID" value="MSS91322.1"/>
    <property type="molecule type" value="Genomic_DNA"/>
</dbReference>
<dbReference type="AlphaFoldDB" id="A0A6N7W9V2"/>
<sequence length="941" mass="108642">MPKLILRCNYLKNAPPSHLSNYMNYIGTREGVEKVDSTMSLLPATIKQKELIADILSKIPDADRMHEYYEYLQKPTRENASEFITQALENNLDIIAKKKNYIDYLANRPRVEKIGTHGLFSNEGEAVVLSKVAEEVANHPGVIWTNVISLRREDAERLGYDNAAQWQALLRSRVQLLAENYKIDSRNLKWYAAFHNESHHPHVHLVVYSTKPTEGYLTEKGIETMRSAFAHDIFRQDFMSIYEKKTQQRNKLKEQAEKSLLYLLGQMQSGMIHNRAIAEKMELLSRRLMNTGGKKVYGYLKADVKAIVNDIVDELAKEKLVAECYEKWMESQQEIVGHYKDTPLEVLPLSARKEFKSIKNMVIKEAVRFGEGYLYTEESDITVEEILEDEMAEEDADVREIVIVPEDNSREDIGEEATIEETTPDRTTSEGTTPKERSVYAEWTDTYKEARTYLYGTKEMEPDEEAAYELMKEEAENGNAYAMHDMGKMYEKGIFVDANKEESNKWYRSALAGFQELEQKKEKAYLEYRIGKMYQYGLGTEADEAMAAKWFQMAVNKNHKYAEYSLGMFYLQGKGVEQDDETAFHLFRKSHQKGNPYASYELGKLYESGRGTEKNADLAEKSFRVAFLGFLKMEKESRDDNLMYRIGCMYLHGKGTEPSEEKAEHYFKKAAGYNNAHARYQLAKMYIRQEQKKIEEHSDIEPDYAKIKYAMNCLEEIAGQGNPFAAYALGKLFAEGTLIARDMEKAIYYLEQSAEQENAYAQYRLASIYLSKEYRDMAKAVKYLSLAASRHHEYAMYRLGRLYLTGEGVEKNVSLALKLLTEAAENGNQYAQYVLGKLYLIGKDVEQDREKAYEYFRLAAEQGNVYAVYFLEHWGEGYHPDLLLMATRLLHHLEKIVEEDVAGRRKGGRGGVDRKMARKIKQKKIAQGHAEDDREEMVQTQ</sequence>
<dbReference type="InterPro" id="IPR048102">
    <property type="entry name" value="MobP3"/>
</dbReference>
<gene>
    <name evidence="2" type="ORF">FYJ45_24725</name>
</gene>
<dbReference type="GeneID" id="86056213"/>
<feature type="region of interest" description="Disordered" evidence="1">
    <location>
        <begin position="904"/>
        <end position="941"/>
    </location>
</feature>
<dbReference type="InterPro" id="IPR006597">
    <property type="entry name" value="Sel1-like"/>
</dbReference>
<dbReference type="PANTHER" id="PTHR11102">
    <property type="entry name" value="SEL-1-LIKE PROTEIN"/>
    <property type="match status" value="1"/>
</dbReference>
<dbReference type="Pfam" id="PF08238">
    <property type="entry name" value="Sel1"/>
    <property type="match status" value="10"/>
</dbReference>
<protein>
    <submittedName>
        <fullName evidence="2">Sel1 repeat family protein</fullName>
    </submittedName>
</protein>
<dbReference type="InterPro" id="IPR041073">
    <property type="entry name" value="MobL"/>
</dbReference>
<dbReference type="InterPro" id="IPR011990">
    <property type="entry name" value="TPR-like_helical_dom_sf"/>
</dbReference>
<dbReference type="Gene3D" id="1.25.40.10">
    <property type="entry name" value="Tetratricopeptide repeat domain"/>
    <property type="match status" value="3"/>
</dbReference>
<dbReference type="SMART" id="SM00671">
    <property type="entry name" value="SEL1"/>
    <property type="match status" value="11"/>
</dbReference>
<proteinExistence type="predicted"/>
<evidence type="ECO:0000256" key="1">
    <source>
        <dbReference type="SAM" id="MobiDB-lite"/>
    </source>
</evidence>
<comment type="caution">
    <text evidence="2">The sequence shown here is derived from an EMBL/GenBank/DDBJ whole genome shotgun (WGS) entry which is preliminary data.</text>
</comment>
<accession>A0A6N7W9V2</accession>
<dbReference type="Proteomes" id="UP000436047">
    <property type="component" value="Unassembled WGS sequence"/>
</dbReference>
<name>A0A6N7W9V2_9FIRM</name>
<dbReference type="SUPFAM" id="SSF81901">
    <property type="entry name" value="HCP-like"/>
    <property type="match status" value="3"/>
</dbReference>
<dbReference type="PANTHER" id="PTHR11102:SF160">
    <property type="entry name" value="ERAD-ASSOCIATED E3 UBIQUITIN-PROTEIN LIGASE COMPONENT HRD3"/>
    <property type="match status" value="1"/>
</dbReference>
<keyword evidence="3" id="KW-1185">Reference proteome</keyword>
<organism evidence="2 3">
    <name type="scientific">Eisenbergiella porci</name>
    <dbReference type="NCBI Taxonomy" id="2652274"/>
    <lineage>
        <taxon>Bacteria</taxon>
        <taxon>Bacillati</taxon>
        <taxon>Bacillota</taxon>
        <taxon>Clostridia</taxon>
        <taxon>Lachnospirales</taxon>
        <taxon>Lachnospiraceae</taxon>
        <taxon>Eisenbergiella</taxon>
    </lineage>
</organism>
<feature type="compositionally biased region" description="Basic residues" evidence="1">
    <location>
        <begin position="916"/>
        <end position="926"/>
    </location>
</feature>
<dbReference type="InterPro" id="IPR050767">
    <property type="entry name" value="Sel1_AlgK"/>
</dbReference>
<dbReference type="Pfam" id="PF18555">
    <property type="entry name" value="MobL"/>
    <property type="match status" value="1"/>
</dbReference>
<feature type="compositionally biased region" description="Basic and acidic residues" evidence="1">
    <location>
        <begin position="423"/>
        <end position="435"/>
    </location>
</feature>
<evidence type="ECO:0000313" key="3">
    <source>
        <dbReference type="Proteomes" id="UP000436047"/>
    </source>
</evidence>
<reference evidence="2 3" key="1">
    <citation type="submission" date="2019-08" db="EMBL/GenBank/DDBJ databases">
        <title>In-depth cultivation of the pig gut microbiome towards novel bacterial diversity and tailored functional studies.</title>
        <authorList>
            <person name="Wylensek D."/>
            <person name="Hitch T.C.A."/>
            <person name="Clavel T."/>
        </authorList>
    </citation>
    <scope>NUCLEOTIDE SEQUENCE [LARGE SCALE GENOMIC DNA]</scope>
    <source>
        <strain evidence="2 3">WCA-389-WT-23B</strain>
    </source>
</reference>
<evidence type="ECO:0000313" key="2">
    <source>
        <dbReference type="EMBL" id="MSS91322.1"/>
    </source>
</evidence>
<dbReference type="NCBIfam" id="NF041499">
    <property type="entry name" value="MobP3"/>
    <property type="match status" value="1"/>
</dbReference>